<dbReference type="PANTHER" id="PTHR45615">
    <property type="entry name" value="MYOSIN HEAVY CHAIN, NON-MUSCLE"/>
    <property type="match status" value="1"/>
</dbReference>
<dbReference type="Proteomes" id="UP001458880">
    <property type="component" value="Unassembled WGS sequence"/>
</dbReference>
<organism evidence="3 4">
    <name type="scientific">Popillia japonica</name>
    <name type="common">Japanese beetle</name>
    <dbReference type="NCBI Taxonomy" id="7064"/>
    <lineage>
        <taxon>Eukaryota</taxon>
        <taxon>Metazoa</taxon>
        <taxon>Ecdysozoa</taxon>
        <taxon>Arthropoda</taxon>
        <taxon>Hexapoda</taxon>
        <taxon>Insecta</taxon>
        <taxon>Pterygota</taxon>
        <taxon>Neoptera</taxon>
        <taxon>Endopterygota</taxon>
        <taxon>Coleoptera</taxon>
        <taxon>Polyphaga</taxon>
        <taxon>Scarabaeiformia</taxon>
        <taxon>Scarabaeidae</taxon>
        <taxon>Rutelinae</taxon>
        <taxon>Popillia</taxon>
    </lineage>
</organism>
<feature type="compositionally biased region" description="Low complexity" evidence="2">
    <location>
        <begin position="1498"/>
        <end position="1508"/>
    </location>
</feature>
<evidence type="ECO:0000256" key="2">
    <source>
        <dbReference type="SAM" id="MobiDB-lite"/>
    </source>
</evidence>
<protein>
    <submittedName>
        <fullName evidence="3">Uncharacterized protein</fullName>
    </submittedName>
</protein>
<feature type="compositionally biased region" description="Basic and acidic residues" evidence="2">
    <location>
        <begin position="815"/>
        <end position="832"/>
    </location>
</feature>
<feature type="coiled-coil region" evidence="1">
    <location>
        <begin position="374"/>
        <end position="467"/>
    </location>
</feature>
<feature type="compositionally biased region" description="Polar residues" evidence="2">
    <location>
        <begin position="1474"/>
        <end position="1497"/>
    </location>
</feature>
<feature type="region of interest" description="Disordered" evidence="2">
    <location>
        <begin position="1591"/>
        <end position="1619"/>
    </location>
</feature>
<reference evidence="3 4" key="1">
    <citation type="journal article" date="2024" name="BMC Genomics">
        <title>De novo assembly and annotation of Popillia japonica's genome with initial clues to its potential as an invasive pest.</title>
        <authorList>
            <person name="Cucini C."/>
            <person name="Boschi S."/>
            <person name="Funari R."/>
            <person name="Cardaioli E."/>
            <person name="Iannotti N."/>
            <person name="Marturano G."/>
            <person name="Paoli F."/>
            <person name="Bruttini M."/>
            <person name="Carapelli A."/>
            <person name="Frati F."/>
            <person name="Nardi F."/>
        </authorList>
    </citation>
    <scope>NUCLEOTIDE SEQUENCE [LARGE SCALE GENOMIC DNA]</scope>
    <source>
        <strain evidence="3">DMR45628</strain>
    </source>
</reference>
<evidence type="ECO:0000256" key="1">
    <source>
        <dbReference type="SAM" id="Coils"/>
    </source>
</evidence>
<name>A0AAW1N9G8_POPJA</name>
<proteinExistence type="predicted"/>
<evidence type="ECO:0000313" key="4">
    <source>
        <dbReference type="Proteomes" id="UP001458880"/>
    </source>
</evidence>
<dbReference type="EMBL" id="JASPKY010000009">
    <property type="protein sequence ID" value="KAK9753981.1"/>
    <property type="molecule type" value="Genomic_DNA"/>
</dbReference>
<feature type="compositionally biased region" description="Basic residues" evidence="2">
    <location>
        <begin position="1373"/>
        <end position="1383"/>
    </location>
</feature>
<dbReference type="PANTHER" id="PTHR45615:SF63">
    <property type="entry name" value="CHROMOSOME UNDETERMINED SCAFFOLD_10, WHOLE GENOME SHOTGUN SEQUENCE"/>
    <property type="match status" value="1"/>
</dbReference>
<feature type="compositionally biased region" description="Basic residues" evidence="2">
    <location>
        <begin position="31"/>
        <end position="40"/>
    </location>
</feature>
<feature type="region of interest" description="Disordered" evidence="2">
    <location>
        <begin position="154"/>
        <end position="225"/>
    </location>
</feature>
<evidence type="ECO:0000313" key="3">
    <source>
        <dbReference type="EMBL" id="KAK9753981.1"/>
    </source>
</evidence>
<comment type="caution">
    <text evidence="3">The sequence shown here is derived from an EMBL/GenBank/DDBJ whole genome shotgun (WGS) entry which is preliminary data.</text>
</comment>
<feature type="compositionally biased region" description="Basic and acidic residues" evidence="2">
    <location>
        <begin position="193"/>
        <end position="220"/>
    </location>
</feature>
<dbReference type="Gene3D" id="1.10.287.1490">
    <property type="match status" value="1"/>
</dbReference>
<feature type="region of interest" description="Disordered" evidence="2">
    <location>
        <begin position="1264"/>
        <end position="1289"/>
    </location>
</feature>
<feature type="region of interest" description="Disordered" evidence="2">
    <location>
        <begin position="1359"/>
        <end position="1399"/>
    </location>
</feature>
<keyword evidence="4" id="KW-1185">Reference proteome</keyword>
<feature type="region of interest" description="Disordered" evidence="2">
    <location>
        <begin position="1452"/>
        <end position="1511"/>
    </location>
</feature>
<feature type="compositionally biased region" description="Basic and acidic residues" evidence="2">
    <location>
        <begin position="844"/>
        <end position="856"/>
    </location>
</feature>
<feature type="region of interest" description="Disordered" evidence="2">
    <location>
        <begin position="1325"/>
        <end position="1347"/>
    </location>
</feature>
<feature type="region of interest" description="Disordered" evidence="2">
    <location>
        <begin position="789"/>
        <end position="873"/>
    </location>
</feature>
<sequence>MSFFDDLFTRKKEPPKKSSGKKPKEDPPTKRLGHTQKKSTHAAAAISKSNFNLNAAPTSKQHQLKPSKSTPDFGGKPSTSQIRKHENAGRATAKANLPKPHAAHHLDIATTTSTRSSINHNNNVIVHTEDLDPEILRAISLIDDADVTYRRVHGTNKTSEQSGDDLSRSSSITNLNAEGKSSKGASSKIKKSASKDRLDKIADKKNDKKGLTKNNNKIEDTASYSTESLQEIESLQRQLQEMANDKSSLALQLGEQKGHLHLLEGEMLNLKMLHEQLSQENHLLRSRLKDVAHSPLSDNEKQQLLLESHRHHNSAPASIATNIIEDASTGDVTACPTPDWDKHSSGNVSEISVACLQDRINQMEETHYSTKEELQATVQELNDLQRQLTNFASTKEELQATVQELNDLQRQLTELQQDNYQLLEEKNLMFDSLCRQTERLNESKGEIESLKQRLRDKEDDTGQYESAIEHEQKLLALLKDTQEEREILLLKHEQVTGELQEAIAQNSQQVSAIEQLNDRIKTLESTLDAKHAEHKQLEREMVTLKDQSSGMQIEINRLSDLLENARTKILELEQDRALSDKSELDELLDNARKEKDALEAEVTNLKEQVARSKNEAEKLKDQVSVLQEECKVTRNNAKCTQSELEYKCDILTADKNALNEQLLQLQEAANGLQVQAQCQMEDKRQLSAVQAQCQMEDKRQLSAVLSETQKLLSEAERRNQDLENELDDLRKLRKDENEEWEKFQNDLLTSVRVANDFKTEAQQDLQKMILENKAHRDKVRHLEAQIDKLRGKPQQDEEELPLPPPPSPPNTLDIPLREQEVQKQEPEAEYHEIIATPTTSEPPQKPDEIDDVELRQSPKSKARSGASPKSFFKKPKIFRNHKGYYVSGPNSLENPDMQGPDSLDSRADLSLPIIPHQVEVPPEKIEEVTPSAATPGTEIKAKKMFGGLMSGKQKKEEAKLHLSSQEQKDLKMLNELYAAIDPNIPEEFLSAEQKFIVKLKQTYESTLERKKAKPVANKPKSHLAISKPLLTSVISNPKLKQIADDPTVRLVEDDTTKNLYNTSNVFYPISQPMSNSKRFEDIHESTITFNYYDNEDTRRTVESFKPPPSDPNLAKSKSLNDLYFRKDDLNKITNFPYDRQHSMGSLTNFVATTSRPSTMNPIDGIPDEFRRYNIAAIHHESDRSQAGEHSLHLLGRSIASTFSDVSDNSEPNLVGDLAKKRSFYKDENLGETLDELCLQIDPNLSESELTNEQKFVRNMKVSMDEMGRKQSLRKQSKRNAKISEPTKESVWSNPKLASVIKDPNTIEVKPDVPNKENKIRKLLDRFKSKKSEGSPPPPKKVLAKKQISQEDIVHVSLPPAKLEVQKSSAPTTKKGKSSKTLTKHKSETNLIQTKPGGNGGDTLLARHKSETDLAHQHGREDHQIVIDASESTSSLFKSVITNSDLQKLIEGRNVESDRTLHPPPPQKAYENEDNSSFNSDLYVEDTSSLDQPNNLNYSASDSTNSTTSSKKEVIHRISSIPPTESFNTFVKQKISPHTPKTVFDYAELNAEVRTPKPDQEYIEKLLSSNSQQADRDRKSLYIKTHAQTGSGIYREIKQVSTPTRPPPPPPTGPRPKSDLVLEPAQSAVDQNYFNFSFKFEDRAAGTAETAAANYEDVKEEVDSERAVNEEEVAADFSDLNFEFRPTPHNLLPPKNIEEFEVIEPPGMFSNDDVIIPPPPQNDESVQKVEIIEIFSGKIEGLTSPPPPPPLVSFEPDEADIIYSEINYQRFEIMEIIEEISHYLF</sequence>
<feature type="compositionally biased region" description="Basic residues" evidence="2">
    <location>
        <begin position="1270"/>
        <end position="1280"/>
    </location>
</feature>
<accession>A0AAW1N9G8</accession>
<gene>
    <name evidence="3" type="ORF">QE152_g1537</name>
</gene>
<feature type="compositionally biased region" description="Basic and acidic residues" evidence="2">
    <location>
        <begin position="7"/>
        <end position="29"/>
    </location>
</feature>
<keyword evidence="1" id="KW-0175">Coiled coil</keyword>
<feature type="region of interest" description="Disordered" evidence="2">
    <location>
        <begin position="1"/>
        <end position="102"/>
    </location>
</feature>
<feature type="compositionally biased region" description="Polar residues" evidence="2">
    <location>
        <begin position="47"/>
        <end position="70"/>
    </location>
</feature>
<feature type="compositionally biased region" description="Pro residues" evidence="2">
    <location>
        <begin position="1603"/>
        <end position="1613"/>
    </location>
</feature>